<dbReference type="EMBL" id="KZ293479">
    <property type="protein sequence ID" value="PBK61072.1"/>
    <property type="molecule type" value="Genomic_DNA"/>
</dbReference>
<keyword evidence="4" id="KW-1185">Reference proteome</keyword>
<accession>A0A2H3B1Y4</accession>
<proteinExistence type="predicted"/>
<keyword evidence="2" id="KW-1133">Transmembrane helix</keyword>
<organism evidence="3 4">
    <name type="scientific">Armillaria solidipes</name>
    <dbReference type="NCBI Taxonomy" id="1076256"/>
    <lineage>
        <taxon>Eukaryota</taxon>
        <taxon>Fungi</taxon>
        <taxon>Dikarya</taxon>
        <taxon>Basidiomycota</taxon>
        <taxon>Agaricomycotina</taxon>
        <taxon>Agaricomycetes</taxon>
        <taxon>Agaricomycetidae</taxon>
        <taxon>Agaricales</taxon>
        <taxon>Marasmiineae</taxon>
        <taxon>Physalacriaceae</taxon>
        <taxon>Armillaria</taxon>
    </lineage>
</organism>
<sequence length="581" mass="62995">MAFGSTVLANEGGTVGTSHNSCDASELRNMYRVGMGLQQLRIRKAVLVTTDRCHEIETDISRITTDRPLSNGGRPNIFVIIQRGPVVEAIHADLTNTDLGAVVWADPYGGDPLAKDDVGASQGSASGRYFAGEDRGKGREKVGQGEEVYRVMEQAQTAKRVASCALPCSNSNTLVRLPVVEEHLGGVVVECYDVASDADWVESMRAMGTHNNIAMLILDAGPFRALLLPVDIPNGRHRPDPVRSHLCCRPGVKFILEMSDPIKVVPLFGDRVVAFNSLSLVCVIFDVPFVLCTLAAIFLFFSLSALCTCFSFLGIYGSTVGKASMRRVFTPMKAAEKRTGWVSDTFSVESAGNGKRPAVLELQSADLSSQWDAGGQTTAVVSIEAVVSKFMKGGEVFCTVLPRCPSGHDLRRDTIQGYIDNCDAIDGAECDECQANIVLHHAHHLSPPILAVFVAHTTTPPSTSFEIPVQNMWVTTGRSACLEGLLDTVDMTTDPSGKHRGLERDSHLSEKKNVEKGEKEDGIHQHIVSEVVELLKSWTSGRSSLERALADSEGNQALQRLCNLVGGYRMDGFEKITSRTE</sequence>
<keyword evidence="2" id="KW-0812">Transmembrane</keyword>
<dbReference type="Proteomes" id="UP000218334">
    <property type="component" value="Unassembled WGS sequence"/>
</dbReference>
<protein>
    <submittedName>
        <fullName evidence="3">Uncharacterized protein</fullName>
    </submittedName>
</protein>
<dbReference type="AlphaFoldDB" id="A0A2H3B1Y4"/>
<feature type="compositionally biased region" description="Basic and acidic residues" evidence="1">
    <location>
        <begin position="496"/>
        <end position="522"/>
    </location>
</feature>
<evidence type="ECO:0000313" key="3">
    <source>
        <dbReference type="EMBL" id="PBK61072.1"/>
    </source>
</evidence>
<feature type="transmembrane region" description="Helical" evidence="2">
    <location>
        <begin position="272"/>
        <end position="291"/>
    </location>
</feature>
<evidence type="ECO:0000313" key="4">
    <source>
        <dbReference type="Proteomes" id="UP000218334"/>
    </source>
</evidence>
<evidence type="ECO:0000256" key="1">
    <source>
        <dbReference type="SAM" id="MobiDB-lite"/>
    </source>
</evidence>
<reference evidence="4" key="1">
    <citation type="journal article" date="2017" name="Nat. Ecol. Evol.">
        <title>Genome expansion and lineage-specific genetic innovations in the forest pathogenic fungi Armillaria.</title>
        <authorList>
            <person name="Sipos G."/>
            <person name="Prasanna A.N."/>
            <person name="Walter M.C."/>
            <person name="O'Connor E."/>
            <person name="Balint B."/>
            <person name="Krizsan K."/>
            <person name="Kiss B."/>
            <person name="Hess J."/>
            <person name="Varga T."/>
            <person name="Slot J."/>
            <person name="Riley R."/>
            <person name="Boka B."/>
            <person name="Rigling D."/>
            <person name="Barry K."/>
            <person name="Lee J."/>
            <person name="Mihaltcheva S."/>
            <person name="LaButti K."/>
            <person name="Lipzen A."/>
            <person name="Waldron R."/>
            <person name="Moloney N.M."/>
            <person name="Sperisen C."/>
            <person name="Kredics L."/>
            <person name="Vagvoelgyi C."/>
            <person name="Patrignani A."/>
            <person name="Fitzpatrick D."/>
            <person name="Nagy I."/>
            <person name="Doyle S."/>
            <person name="Anderson J.B."/>
            <person name="Grigoriev I.V."/>
            <person name="Gueldener U."/>
            <person name="Muensterkoetter M."/>
            <person name="Nagy L.G."/>
        </authorList>
    </citation>
    <scope>NUCLEOTIDE SEQUENCE [LARGE SCALE GENOMIC DNA]</scope>
    <source>
        <strain evidence="4">28-4</strain>
    </source>
</reference>
<gene>
    <name evidence="3" type="ORF">ARMSODRAFT_981803</name>
</gene>
<feature type="transmembrane region" description="Helical" evidence="2">
    <location>
        <begin position="297"/>
        <end position="317"/>
    </location>
</feature>
<feature type="region of interest" description="Disordered" evidence="1">
    <location>
        <begin position="492"/>
        <end position="522"/>
    </location>
</feature>
<evidence type="ECO:0000256" key="2">
    <source>
        <dbReference type="SAM" id="Phobius"/>
    </source>
</evidence>
<name>A0A2H3B1Y4_9AGAR</name>
<keyword evidence="2" id="KW-0472">Membrane</keyword>